<dbReference type="PROSITE" id="PS51257">
    <property type="entry name" value="PROKAR_LIPOPROTEIN"/>
    <property type="match status" value="1"/>
</dbReference>
<protein>
    <recommendedName>
        <fullName evidence="4">Lipoprotein</fullName>
    </recommendedName>
</protein>
<sequence>MFSKNKLLAGIIGSVLLAGCNSGSNTGAGANDNGSSVDGSNPTTNPEEAAHSFNLTSFSTTGFADLVMPSVKLEWDNSELSDETVYKLCQLDKSKPNECDSLVSQTGGNSLKFDLPNLLPMGSELFLLAQDGEVVSKSTVAVFGQDSIDKLTTHSYMVSQSISSESMLELGDLLNSPQIEHYSSAYVASSAPFLTLSTNAAGDANYLGEVYLNGVLPSGVLASAIDLDFSVQHTHAAKAHYAVALNKTEDTVKGILSVDLTNNKPFFIEASSLHDQSFSVVEILGVGSRFIVLDIIDNSTDRNRLDRVAIHYSDAFDSYVVHKNLPVRGQGGGNDGNQFIVTDNSVTQSVYDSSTGELSLFTIDNISTTPTESKVVANIPSDQNGPFKIEGFSIEYSPETGYVTLAPYMTLVGQVPAGSMVDWTQTNGFSAFKFESLSDSSFVPAIYALQSDAELLSQMAGAPVNLDARTKVISRYDAKTLGMLKVTTLTSDTGSMTLLVSQALNTLYRMVEGYEIV</sequence>
<gene>
    <name evidence="2" type="ORF">I7730_01525</name>
</gene>
<dbReference type="EMBL" id="DACRBY010000001">
    <property type="protein sequence ID" value="HAS8538477.1"/>
    <property type="molecule type" value="Genomic_DNA"/>
</dbReference>
<evidence type="ECO:0000256" key="1">
    <source>
        <dbReference type="SAM" id="MobiDB-lite"/>
    </source>
</evidence>
<name>A0A8H9K743_VIBVL</name>
<reference evidence="2" key="2">
    <citation type="submission" date="2019-01" db="EMBL/GenBank/DDBJ databases">
        <authorList>
            <consortium name="NCBI Pathogen Detection Project"/>
        </authorList>
    </citation>
    <scope>NUCLEOTIDE SEQUENCE</scope>
    <source>
        <strain evidence="2">BCW_3452</strain>
    </source>
</reference>
<dbReference type="AlphaFoldDB" id="A0A8H9K743"/>
<evidence type="ECO:0000313" key="3">
    <source>
        <dbReference type="Proteomes" id="UP000863257"/>
    </source>
</evidence>
<feature type="compositionally biased region" description="Polar residues" evidence="1">
    <location>
        <begin position="27"/>
        <end position="46"/>
    </location>
</feature>
<dbReference type="Proteomes" id="UP000863257">
    <property type="component" value="Unassembled WGS sequence"/>
</dbReference>
<accession>A0A8H9K743</accession>
<feature type="region of interest" description="Disordered" evidence="1">
    <location>
        <begin position="27"/>
        <end position="49"/>
    </location>
</feature>
<reference evidence="2" key="1">
    <citation type="journal article" date="2018" name="Genome Biol.">
        <title>SKESA: strategic k-mer extension for scrupulous assemblies.</title>
        <authorList>
            <person name="Souvorov A."/>
            <person name="Agarwala R."/>
            <person name="Lipman D.J."/>
        </authorList>
    </citation>
    <scope>NUCLEOTIDE SEQUENCE</scope>
    <source>
        <strain evidence="2">BCW_3452</strain>
    </source>
</reference>
<organism evidence="2 3">
    <name type="scientific">Vibrio vulnificus</name>
    <dbReference type="NCBI Taxonomy" id="672"/>
    <lineage>
        <taxon>Bacteria</taxon>
        <taxon>Pseudomonadati</taxon>
        <taxon>Pseudomonadota</taxon>
        <taxon>Gammaproteobacteria</taxon>
        <taxon>Vibrionales</taxon>
        <taxon>Vibrionaceae</taxon>
        <taxon>Vibrio</taxon>
    </lineage>
</organism>
<proteinExistence type="predicted"/>
<evidence type="ECO:0008006" key="4">
    <source>
        <dbReference type="Google" id="ProtNLM"/>
    </source>
</evidence>
<comment type="caution">
    <text evidence="2">The sequence shown here is derived from an EMBL/GenBank/DDBJ whole genome shotgun (WGS) entry which is preliminary data.</text>
</comment>
<evidence type="ECO:0000313" key="2">
    <source>
        <dbReference type="EMBL" id="HAS8538477.1"/>
    </source>
</evidence>